<accession>A0A0F4U0T3</accession>
<reference evidence="1 2" key="1">
    <citation type="submission" date="2015-03" db="EMBL/GenBank/DDBJ databases">
        <title>Comparative genomics of Pseudomonas insights into diversity of traits involved in vanlence and defense.</title>
        <authorList>
            <person name="Qin Y."/>
        </authorList>
    </citation>
    <scope>NUCLEOTIDE SEQUENCE [LARGE SCALE GENOMIC DNA]</scope>
    <source>
        <strain evidence="1 2">C8</strain>
    </source>
</reference>
<dbReference type="PATRIC" id="fig|294.132.peg.5199"/>
<dbReference type="EMBL" id="LACC01000005">
    <property type="protein sequence ID" value="KJZ49915.1"/>
    <property type="molecule type" value="Genomic_DNA"/>
</dbReference>
<dbReference type="AlphaFoldDB" id="A0A0F4U0T3"/>
<name>A0A0F4U0T3_PSEFL</name>
<gene>
    <name evidence="1" type="ORF">VC35_04265</name>
</gene>
<sequence length="69" mass="7534">MQSPGQFADWAFEKARTALWDGLGRQVSARREAAEQAVTKAGFYARLGYAVTKCEIKGADFPGSILPKL</sequence>
<protein>
    <submittedName>
        <fullName evidence="1">Uncharacterized protein</fullName>
    </submittedName>
</protein>
<dbReference type="Proteomes" id="UP000033588">
    <property type="component" value="Unassembled WGS sequence"/>
</dbReference>
<organism evidence="1 2">
    <name type="scientific">Pseudomonas fluorescens</name>
    <dbReference type="NCBI Taxonomy" id="294"/>
    <lineage>
        <taxon>Bacteria</taxon>
        <taxon>Pseudomonadati</taxon>
        <taxon>Pseudomonadota</taxon>
        <taxon>Gammaproteobacteria</taxon>
        <taxon>Pseudomonadales</taxon>
        <taxon>Pseudomonadaceae</taxon>
        <taxon>Pseudomonas</taxon>
    </lineage>
</organism>
<evidence type="ECO:0000313" key="1">
    <source>
        <dbReference type="EMBL" id="KJZ49915.1"/>
    </source>
</evidence>
<proteinExistence type="predicted"/>
<comment type="caution">
    <text evidence="1">The sequence shown here is derived from an EMBL/GenBank/DDBJ whole genome shotgun (WGS) entry which is preliminary data.</text>
</comment>
<evidence type="ECO:0000313" key="2">
    <source>
        <dbReference type="Proteomes" id="UP000033588"/>
    </source>
</evidence>